<dbReference type="Proteomes" id="UP000187209">
    <property type="component" value="Unassembled WGS sequence"/>
</dbReference>
<organism evidence="2 3">
    <name type="scientific">Stentor coeruleus</name>
    <dbReference type="NCBI Taxonomy" id="5963"/>
    <lineage>
        <taxon>Eukaryota</taxon>
        <taxon>Sar</taxon>
        <taxon>Alveolata</taxon>
        <taxon>Ciliophora</taxon>
        <taxon>Postciliodesmatophora</taxon>
        <taxon>Heterotrichea</taxon>
        <taxon>Heterotrichida</taxon>
        <taxon>Stentoridae</taxon>
        <taxon>Stentor</taxon>
    </lineage>
</organism>
<reference evidence="2 3" key="1">
    <citation type="submission" date="2016-11" db="EMBL/GenBank/DDBJ databases">
        <title>The macronuclear genome of Stentor coeruleus: a giant cell with tiny introns.</title>
        <authorList>
            <person name="Slabodnick M."/>
            <person name="Ruby J.G."/>
            <person name="Reiff S.B."/>
            <person name="Swart E.C."/>
            <person name="Gosai S."/>
            <person name="Prabakaran S."/>
            <person name="Witkowska E."/>
            <person name="Larue G.E."/>
            <person name="Fisher S."/>
            <person name="Freeman R.M."/>
            <person name="Gunawardena J."/>
            <person name="Chu W."/>
            <person name="Stover N.A."/>
            <person name="Gregory B.D."/>
            <person name="Nowacki M."/>
            <person name="Derisi J."/>
            <person name="Roy S.W."/>
            <person name="Marshall W.F."/>
            <person name="Sood P."/>
        </authorList>
    </citation>
    <scope>NUCLEOTIDE SEQUENCE [LARGE SCALE GENOMIC DNA]</scope>
    <source>
        <strain evidence="2">WM001</strain>
    </source>
</reference>
<dbReference type="InterPro" id="IPR035979">
    <property type="entry name" value="RBD_domain_sf"/>
</dbReference>
<evidence type="ECO:0000259" key="1">
    <source>
        <dbReference type="Pfam" id="PF22675"/>
    </source>
</evidence>
<dbReference type="InterPro" id="IPR055256">
    <property type="entry name" value="KH_1_KHDC4/BBP-like"/>
</dbReference>
<dbReference type="GO" id="GO:0003723">
    <property type="term" value="F:RNA binding"/>
    <property type="evidence" value="ECO:0007669"/>
    <property type="project" value="InterPro"/>
</dbReference>
<dbReference type="PANTHER" id="PTHR15744:SF0">
    <property type="entry name" value="KH HOMOLOGY DOMAIN-CONTAINING PROTEIN 4"/>
    <property type="match status" value="1"/>
</dbReference>
<comment type="caution">
    <text evidence="2">The sequence shown here is derived from an EMBL/GenBank/DDBJ whole genome shotgun (WGS) entry which is preliminary data.</text>
</comment>
<feature type="domain" description="KHDC4/BBP-like KH-domain type I" evidence="1">
    <location>
        <begin position="138"/>
        <end position="222"/>
    </location>
</feature>
<dbReference type="PANTHER" id="PTHR15744">
    <property type="entry name" value="BLOM7"/>
    <property type="match status" value="1"/>
</dbReference>
<evidence type="ECO:0000313" key="3">
    <source>
        <dbReference type="Proteomes" id="UP000187209"/>
    </source>
</evidence>
<dbReference type="InterPro" id="IPR047889">
    <property type="entry name" value="KHDC4_KH-I_second"/>
</dbReference>
<dbReference type="InterPro" id="IPR031121">
    <property type="entry name" value="RIK/BLOM7"/>
</dbReference>
<sequence length="253" mass="29240">MSNYQKGTKKSVKELIKDQNLRDSIIEEMMSQDLPMEGSLKIEINSENGVNYQLGYDDLNKVLSFYGELSDFKIQNNVAFATFCDPVSAYFAQKTLNNKYLSFVSCYLLVSYDTCQKTYMTEPNAKYTCRFEIQIENDKDFQVARRLIGPKGNNMKKIGEMCSKGLGNGKMHDFVKLRLRGKGSGFKEGATKEESNENLHLCVSSKYQDKYNIACEEISKLILQVYKDYFNFCRNRGLRTEVLRLKKYESIQE</sequence>
<accession>A0A1R2CQN7</accession>
<dbReference type="Gene3D" id="3.30.1370.10">
    <property type="entry name" value="K Homology domain, type 1"/>
    <property type="match status" value="1"/>
</dbReference>
<dbReference type="GO" id="GO:0005634">
    <property type="term" value="C:nucleus"/>
    <property type="evidence" value="ECO:0007669"/>
    <property type="project" value="InterPro"/>
</dbReference>
<keyword evidence="3" id="KW-1185">Reference proteome</keyword>
<gene>
    <name evidence="2" type="ORF">SteCoe_6112</name>
</gene>
<dbReference type="Pfam" id="PF22675">
    <property type="entry name" value="KH-I_KHDC4-BBP"/>
    <property type="match status" value="1"/>
</dbReference>
<dbReference type="EMBL" id="MPUH01000083">
    <property type="protein sequence ID" value="OMJ91324.1"/>
    <property type="molecule type" value="Genomic_DNA"/>
</dbReference>
<dbReference type="AlphaFoldDB" id="A0A1R2CQN7"/>
<name>A0A1R2CQN7_9CILI</name>
<dbReference type="CDD" id="cd22386">
    <property type="entry name" value="KH-I_KHDC4_rpt2"/>
    <property type="match status" value="1"/>
</dbReference>
<dbReference type="SUPFAM" id="SSF54928">
    <property type="entry name" value="RNA-binding domain, RBD"/>
    <property type="match status" value="1"/>
</dbReference>
<proteinExistence type="predicted"/>
<protein>
    <recommendedName>
        <fullName evidence="1">KHDC4/BBP-like KH-domain type I domain-containing protein</fullName>
    </recommendedName>
</protein>
<evidence type="ECO:0000313" key="2">
    <source>
        <dbReference type="EMBL" id="OMJ91324.1"/>
    </source>
</evidence>
<dbReference type="SUPFAM" id="SSF54791">
    <property type="entry name" value="Eukaryotic type KH-domain (KH-domain type I)"/>
    <property type="match status" value="1"/>
</dbReference>
<dbReference type="OrthoDB" id="5989967at2759"/>
<dbReference type="InterPro" id="IPR036612">
    <property type="entry name" value="KH_dom_type_1_sf"/>
</dbReference>